<reference evidence="1 2" key="1">
    <citation type="submission" date="2020-04" db="EMBL/GenBank/DDBJ databases">
        <title>Usitatibacter rugosus gen. nov., sp. nov. and Usitatibacter palustris sp. nov., novel members of Usitatibacteraceae fam. nov. within the order Nitrosomonadales isolated from soil.</title>
        <authorList>
            <person name="Huber K.J."/>
            <person name="Neumann-Schaal M."/>
            <person name="Geppert A."/>
            <person name="Luckner M."/>
            <person name="Wanner G."/>
            <person name="Overmann J."/>
        </authorList>
    </citation>
    <scope>NUCLEOTIDE SEQUENCE [LARGE SCALE GENOMIC DNA]</scope>
    <source>
        <strain evidence="1 2">0125_3</strain>
    </source>
</reference>
<name>A0A6M4GWF4_9PROT</name>
<evidence type="ECO:0000313" key="1">
    <source>
        <dbReference type="EMBL" id="QJR10683.1"/>
    </source>
</evidence>
<organism evidence="1 2">
    <name type="scientific">Usitatibacter rugosus</name>
    <dbReference type="NCBI Taxonomy" id="2732067"/>
    <lineage>
        <taxon>Bacteria</taxon>
        <taxon>Pseudomonadati</taxon>
        <taxon>Pseudomonadota</taxon>
        <taxon>Betaproteobacteria</taxon>
        <taxon>Nitrosomonadales</taxon>
        <taxon>Usitatibacteraceae</taxon>
        <taxon>Usitatibacter</taxon>
    </lineage>
</organism>
<proteinExistence type="predicted"/>
<gene>
    <name evidence="1" type="ORF">DSM104443_01750</name>
</gene>
<sequence length="159" mass="17458">MSSGAVYRKTNLGVAEVGARKLKLNPRVRTMLILIDGAQDEPTVRDEAEKVGAPQNFLEELMRLGLVEQVREAAMMSVPANGPHATGAFERFRSAKDFMNVTIVDAMGIKSFFFTMKLERAGTLDDLRGLRDAYDAAIAKALGEVQAKVFGRRLTQLLA</sequence>
<keyword evidence="2" id="KW-1185">Reference proteome</keyword>
<dbReference type="KEGG" id="uru:DSM104443_01750"/>
<dbReference type="RefSeq" id="WP_171091379.1">
    <property type="nucleotide sequence ID" value="NZ_CP053069.1"/>
</dbReference>
<dbReference type="EMBL" id="CP053069">
    <property type="protein sequence ID" value="QJR10683.1"/>
    <property type="molecule type" value="Genomic_DNA"/>
</dbReference>
<dbReference type="Proteomes" id="UP000501534">
    <property type="component" value="Chromosome"/>
</dbReference>
<evidence type="ECO:0000313" key="2">
    <source>
        <dbReference type="Proteomes" id="UP000501534"/>
    </source>
</evidence>
<accession>A0A6M4GWF4</accession>
<protein>
    <submittedName>
        <fullName evidence="1">Uncharacterized protein</fullName>
    </submittedName>
</protein>
<dbReference type="AlphaFoldDB" id="A0A6M4GWF4"/>